<evidence type="ECO:0000313" key="12">
    <source>
        <dbReference type="EMBL" id="CAA2974102.1"/>
    </source>
</evidence>
<dbReference type="Pfam" id="PF00067">
    <property type="entry name" value="p450"/>
    <property type="match status" value="1"/>
</dbReference>
<accession>A0A8S0R719</accession>
<dbReference type="OrthoDB" id="1470350at2759"/>
<evidence type="ECO:0000256" key="4">
    <source>
        <dbReference type="ARBA" id="ARBA00022617"/>
    </source>
</evidence>
<dbReference type="GO" id="GO:0020037">
    <property type="term" value="F:heme binding"/>
    <property type="evidence" value="ECO:0007669"/>
    <property type="project" value="InterPro"/>
</dbReference>
<reference evidence="12 13" key="1">
    <citation type="submission" date="2019-12" db="EMBL/GenBank/DDBJ databases">
        <authorList>
            <person name="Alioto T."/>
            <person name="Alioto T."/>
            <person name="Gomez Garrido J."/>
        </authorList>
    </citation>
    <scope>NUCLEOTIDE SEQUENCE [LARGE SCALE GENOMIC DNA]</scope>
</reference>
<comment type="similarity">
    <text evidence="3 10">Belongs to the cytochrome P450 family.</text>
</comment>
<gene>
    <name evidence="12" type="ORF">OLEA9_A107104</name>
</gene>
<evidence type="ECO:0000313" key="13">
    <source>
        <dbReference type="Proteomes" id="UP000594638"/>
    </source>
</evidence>
<keyword evidence="7 9" id="KW-0408">Iron</keyword>
<keyword evidence="11" id="KW-0472">Membrane</keyword>
<dbReference type="Gene3D" id="1.10.630.10">
    <property type="entry name" value="Cytochrome P450"/>
    <property type="match status" value="1"/>
</dbReference>
<dbReference type="InterPro" id="IPR001128">
    <property type="entry name" value="Cyt_P450"/>
</dbReference>
<protein>
    <submittedName>
        <fullName evidence="12">Cytochrome P450 71A8-like</fullName>
    </submittedName>
</protein>
<comment type="subcellular location">
    <subcellularLocation>
        <location evidence="2">Membrane</location>
        <topology evidence="2">Single-pass membrane protein</topology>
    </subcellularLocation>
</comment>
<dbReference type="PANTHER" id="PTHR47955:SF15">
    <property type="entry name" value="CYTOCHROME P450 71A2-LIKE"/>
    <property type="match status" value="1"/>
</dbReference>
<evidence type="ECO:0000256" key="5">
    <source>
        <dbReference type="ARBA" id="ARBA00022723"/>
    </source>
</evidence>
<keyword evidence="13" id="KW-1185">Reference proteome</keyword>
<dbReference type="PROSITE" id="PS00086">
    <property type="entry name" value="CYTOCHROME_P450"/>
    <property type="match status" value="1"/>
</dbReference>
<evidence type="ECO:0000256" key="8">
    <source>
        <dbReference type="ARBA" id="ARBA00023033"/>
    </source>
</evidence>
<evidence type="ECO:0000256" key="9">
    <source>
        <dbReference type="PIRSR" id="PIRSR602401-1"/>
    </source>
</evidence>
<dbReference type="GO" id="GO:0016705">
    <property type="term" value="F:oxidoreductase activity, acting on paired donors, with incorporation or reduction of molecular oxygen"/>
    <property type="evidence" value="ECO:0007669"/>
    <property type="project" value="InterPro"/>
</dbReference>
<keyword evidence="11" id="KW-1133">Transmembrane helix</keyword>
<keyword evidence="11" id="KW-0812">Transmembrane</keyword>
<evidence type="ECO:0000256" key="7">
    <source>
        <dbReference type="ARBA" id="ARBA00023004"/>
    </source>
</evidence>
<organism evidence="12 13">
    <name type="scientific">Olea europaea subsp. europaea</name>
    <dbReference type="NCBI Taxonomy" id="158383"/>
    <lineage>
        <taxon>Eukaryota</taxon>
        <taxon>Viridiplantae</taxon>
        <taxon>Streptophyta</taxon>
        <taxon>Embryophyta</taxon>
        <taxon>Tracheophyta</taxon>
        <taxon>Spermatophyta</taxon>
        <taxon>Magnoliopsida</taxon>
        <taxon>eudicotyledons</taxon>
        <taxon>Gunneridae</taxon>
        <taxon>Pentapetalae</taxon>
        <taxon>asterids</taxon>
        <taxon>lamiids</taxon>
        <taxon>Lamiales</taxon>
        <taxon>Oleaceae</taxon>
        <taxon>Oleeae</taxon>
        <taxon>Olea</taxon>
    </lineage>
</organism>
<evidence type="ECO:0000256" key="10">
    <source>
        <dbReference type="RuleBase" id="RU000461"/>
    </source>
</evidence>
<dbReference type="GO" id="GO:0016020">
    <property type="term" value="C:membrane"/>
    <property type="evidence" value="ECO:0007669"/>
    <property type="project" value="UniProtKB-SubCell"/>
</dbReference>
<keyword evidence="4 9" id="KW-0349">Heme</keyword>
<dbReference type="PANTHER" id="PTHR47955">
    <property type="entry name" value="CYTOCHROME P450 FAMILY 71 PROTEIN"/>
    <property type="match status" value="1"/>
</dbReference>
<feature type="binding site" description="axial binding residue" evidence="9">
    <location>
        <position position="453"/>
    </location>
    <ligand>
        <name>heme</name>
        <dbReference type="ChEBI" id="CHEBI:30413"/>
    </ligand>
    <ligandPart>
        <name>Fe</name>
        <dbReference type="ChEBI" id="CHEBI:18248"/>
    </ligandPart>
</feature>
<dbReference type="PRINTS" id="PR00463">
    <property type="entry name" value="EP450I"/>
</dbReference>
<dbReference type="InterPro" id="IPR017972">
    <property type="entry name" value="Cyt_P450_CS"/>
</dbReference>
<comment type="caution">
    <text evidence="12">The sequence shown here is derived from an EMBL/GenBank/DDBJ whole genome shotgun (WGS) entry which is preliminary data.</text>
</comment>
<dbReference type="GO" id="GO:0005506">
    <property type="term" value="F:iron ion binding"/>
    <property type="evidence" value="ECO:0007669"/>
    <property type="project" value="InterPro"/>
</dbReference>
<dbReference type="SUPFAM" id="SSF48264">
    <property type="entry name" value="Cytochrome P450"/>
    <property type="match status" value="1"/>
</dbReference>
<sequence length="512" mass="58151">MFSFHQEIDEFLPFLFFFITLFVLWFLTKSRYRHTGIKNLPPSPPKLPILGNLHQLSALTHRSLQSLAKKYGPLMLFHFGNKPTLIISSANAAKEVMKTRDLIFADKPETRVARRFFYDGKDVSVAPYGEHWRQLKSICVLQLLSNKRVQSFHSVREEETALLMEKVSSLISISSPLNLSDMFVLLANDVVCRSVLGRKCSEEGNGKQFLNLLREFSELLGNVTVGEFIPWLSWIDKFSGFKARVERVANELDEFLEEVIHGCLDAGQDQSGKAVQNESAENFLDILTEIYKENINGVSIDRESIKGILLDVFAGGTDTTSTLLEWIMVELLRHPMIMKKLQNEVRGILNGKQGIAYNELEKMHFLKAVIKETLRCHPPVPFLARIARQDVEIMGYDVEAGTMILTNSWAIGRDPASWEEPEKFQPQRFLNSSIDFRGLDFQLIPFGAGRRGCPGIGFAMATIEFTLANLVQKFDWKLPNGEKGEDLDMTEYPGVTVRRKKPILAVATQHCF</sequence>
<evidence type="ECO:0000256" key="3">
    <source>
        <dbReference type="ARBA" id="ARBA00010617"/>
    </source>
</evidence>
<dbReference type="InterPro" id="IPR036396">
    <property type="entry name" value="Cyt_P450_sf"/>
</dbReference>
<feature type="transmembrane region" description="Helical" evidence="11">
    <location>
        <begin position="12"/>
        <end position="28"/>
    </location>
</feature>
<dbReference type="Proteomes" id="UP000594638">
    <property type="component" value="Unassembled WGS sequence"/>
</dbReference>
<proteinExistence type="inferred from homology"/>
<dbReference type="CDD" id="cd11072">
    <property type="entry name" value="CYP71-like"/>
    <property type="match status" value="1"/>
</dbReference>
<name>A0A8S0R719_OLEEU</name>
<keyword evidence="8 10" id="KW-0503">Monooxygenase</keyword>
<evidence type="ECO:0000256" key="11">
    <source>
        <dbReference type="SAM" id="Phobius"/>
    </source>
</evidence>
<evidence type="ECO:0000256" key="2">
    <source>
        <dbReference type="ARBA" id="ARBA00004167"/>
    </source>
</evidence>
<dbReference type="Gramene" id="OE9A107104T1">
    <property type="protein sequence ID" value="OE9A107104C1"/>
    <property type="gene ID" value="OE9A107104"/>
</dbReference>
<dbReference type="GO" id="GO:0004497">
    <property type="term" value="F:monooxygenase activity"/>
    <property type="evidence" value="ECO:0007669"/>
    <property type="project" value="UniProtKB-KW"/>
</dbReference>
<dbReference type="InterPro" id="IPR002401">
    <property type="entry name" value="Cyt_P450_E_grp-I"/>
</dbReference>
<dbReference type="FunFam" id="1.10.630.10:FF:000011">
    <property type="entry name" value="Cytochrome P450 83B1"/>
    <property type="match status" value="1"/>
</dbReference>
<keyword evidence="6 10" id="KW-0560">Oxidoreductase</keyword>
<dbReference type="EMBL" id="CACTIH010002144">
    <property type="protein sequence ID" value="CAA2974102.1"/>
    <property type="molecule type" value="Genomic_DNA"/>
</dbReference>
<keyword evidence="5 9" id="KW-0479">Metal-binding</keyword>
<dbReference type="AlphaFoldDB" id="A0A8S0R719"/>
<dbReference type="PRINTS" id="PR00385">
    <property type="entry name" value="P450"/>
</dbReference>
<comment type="cofactor">
    <cofactor evidence="1 9">
        <name>heme</name>
        <dbReference type="ChEBI" id="CHEBI:30413"/>
    </cofactor>
</comment>
<evidence type="ECO:0000256" key="6">
    <source>
        <dbReference type="ARBA" id="ARBA00023002"/>
    </source>
</evidence>
<evidence type="ECO:0000256" key="1">
    <source>
        <dbReference type="ARBA" id="ARBA00001971"/>
    </source>
</evidence>